<feature type="domain" description="HTH gntR-type" evidence="4">
    <location>
        <begin position="1"/>
        <end position="64"/>
    </location>
</feature>
<dbReference type="STRING" id="1387277.SAMN06295998_12133"/>
<dbReference type="Proteomes" id="UP000192330">
    <property type="component" value="Unassembled WGS sequence"/>
</dbReference>
<dbReference type="GO" id="GO:0003700">
    <property type="term" value="F:DNA-binding transcription factor activity"/>
    <property type="evidence" value="ECO:0007669"/>
    <property type="project" value="InterPro"/>
</dbReference>
<sequence>MEVIDQIEEDIVFGLYPPGSRIVEDALQKRFGLSRYLLRSILGELENRGLVTRVPNRGALVVEPTPDEIDDLYEVREILELRAAERTPFPIPPAGLGQMEELVETHAEAASARDLRRVFRLNVELHRHQYSFCPNEMLQRVIEEYSRRVHSIRAVKYNDPGHLDVVVAQHREIVEAMRQCDTARYVEAVRVHLPDSSIAYRRAWELKHGRSEQVG</sequence>
<proteinExistence type="predicted"/>
<dbReference type="GO" id="GO:0003677">
    <property type="term" value="F:DNA binding"/>
    <property type="evidence" value="ECO:0007669"/>
    <property type="project" value="UniProtKB-KW"/>
</dbReference>
<evidence type="ECO:0000313" key="5">
    <source>
        <dbReference type="EMBL" id="SMD04005.1"/>
    </source>
</evidence>
<keyword evidence="6" id="KW-1185">Reference proteome</keyword>
<dbReference type="InterPro" id="IPR000524">
    <property type="entry name" value="Tscrpt_reg_HTH_GntR"/>
</dbReference>
<dbReference type="SUPFAM" id="SSF48008">
    <property type="entry name" value="GntR ligand-binding domain-like"/>
    <property type="match status" value="1"/>
</dbReference>
<dbReference type="PANTHER" id="PTHR43537:SF49">
    <property type="entry name" value="TRANSCRIPTIONAL REGULATORY PROTEIN"/>
    <property type="match status" value="1"/>
</dbReference>
<evidence type="ECO:0000256" key="3">
    <source>
        <dbReference type="ARBA" id="ARBA00023163"/>
    </source>
</evidence>
<dbReference type="PROSITE" id="PS50949">
    <property type="entry name" value="HTH_GNTR"/>
    <property type="match status" value="1"/>
</dbReference>
<dbReference type="InterPro" id="IPR036388">
    <property type="entry name" value="WH-like_DNA-bd_sf"/>
</dbReference>
<dbReference type="InterPro" id="IPR008920">
    <property type="entry name" value="TF_FadR/GntR_C"/>
</dbReference>
<dbReference type="Pfam" id="PF00392">
    <property type="entry name" value="GntR"/>
    <property type="match status" value="1"/>
</dbReference>
<dbReference type="InterPro" id="IPR011711">
    <property type="entry name" value="GntR_C"/>
</dbReference>
<dbReference type="Pfam" id="PF07729">
    <property type="entry name" value="FCD"/>
    <property type="match status" value="1"/>
</dbReference>
<evidence type="ECO:0000256" key="2">
    <source>
        <dbReference type="ARBA" id="ARBA00023125"/>
    </source>
</evidence>
<protein>
    <submittedName>
        <fullName evidence="5">DNA-binding transcriptional regulator, GntR family</fullName>
    </submittedName>
</protein>
<dbReference type="InterPro" id="IPR036390">
    <property type="entry name" value="WH_DNA-bd_sf"/>
</dbReference>
<keyword evidence="1" id="KW-0805">Transcription regulation</keyword>
<reference evidence="5 6" key="1">
    <citation type="submission" date="2017-04" db="EMBL/GenBank/DDBJ databases">
        <authorList>
            <person name="Afonso C.L."/>
            <person name="Miller P.J."/>
            <person name="Scott M.A."/>
            <person name="Spackman E."/>
            <person name="Goraichik I."/>
            <person name="Dimitrov K.M."/>
            <person name="Suarez D.L."/>
            <person name="Swayne D.E."/>
        </authorList>
    </citation>
    <scope>NUCLEOTIDE SEQUENCE [LARGE SCALE GENOMIC DNA]</scope>
    <source>
        <strain evidence="5 6">CGMCC 1.12644</strain>
    </source>
</reference>
<dbReference type="SMART" id="SM00895">
    <property type="entry name" value="FCD"/>
    <property type="match status" value="1"/>
</dbReference>
<dbReference type="Gene3D" id="1.20.120.530">
    <property type="entry name" value="GntR ligand-binding domain-like"/>
    <property type="match status" value="1"/>
</dbReference>
<evidence type="ECO:0000256" key="1">
    <source>
        <dbReference type="ARBA" id="ARBA00023015"/>
    </source>
</evidence>
<dbReference type="AlphaFoldDB" id="A0A1W2E2P8"/>
<evidence type="ECO:0000259" key="4">
    <source>
        <dbReference type="PROSITE" id="PS50949"/>
    </source>
</evidence>
<accession>A0A1W2E2P8</accession>
<dbReference type="OrthoDB" id="8638122at2"/>
<dbReference type="PANTHER" id="PTHR43537">
    <property type="entry name" value="TRANSCRIPTIONAL REGULATOR, GNTR FAMILY"/>
    <property type="match status" value="1"/>
</dbReference>
<gene>
    <name evidence="5" type="ORF">SAMN06295998_12133</name>
</gene>
<dbReference type="RefSeq" id="WP_084354202.1">
    <property type="nucleotide sequence ID" value="NZ_FWYD01000021.1"/>
</dbReference>
<organism evidence="5 6">
    <name type="scientific">Primorskyibacter flagellatus</name>
    <dbReference type="NCBI Taxonomy" id="1387277"/>
    <lineage>
        <taxon>Bacteria</taxon>
        <taxon>Pseudomonadati</taxon>
        <taxon>Pseudomonadota</taxon>
        <taxon>Alphaproteobacteria</taxon>
        <taxon>Rhodobacterales</taxon>
        <taxon>Roseobacteraceae</taxon>
        <taxon>Primorskyibacter</taxon>
    </lineage>
</organism>
<dbReference type="EMBL" id="FWYD01000021">
    <property type="protein sequence ID" value="SMD04005.1"/>
    <property type="molecule type" value="Genomic_DNA"/>
</dbReference>
<dbReference type="Gene3D" id="1.10.10.10">
    <property type="entry name" value="Winged helix-like DNA-binding domain superfamily/Winged helix DNA-binding domain"/>
    <property type="match status" value="1"/>
</dbReference>
<keyword evidence="3" id="KW-0804">Transcription</keyword>
<dbReference type="SMART" id="SM00345">
    <property type="entry name" value="HTH_GNTR"/>
    <property type="match status" value="1"/>
</dbReference>
<evidence type="ECO:0000313" key="6">
    <source>
        <dbReference type="Proteomes" id="UP000192330"/>
    </source>
</evidence>
<dbReference type="SUPFAM" id="SSF46785">
    <property type="entry name" value="Winged helix' DNA-binding domain"/>
    <property type="match status" value="1"/>
</dbReference>
<keyword evidence="2 5" id="KW-0238">DNA-binding</keyword>
<name>A0A1W2E2P8_9RHOB</name>